<dbReference type="EMBL" id="MT631251">
    <property type="protein sequence ID" value="QNO47253.1"/>
    <property type="molecule type" value="Genomic_DNA"/>
</dbReference>
<reference evidence="3" key="1">
    <citation type="submission" date="2020-06" db="EMBL/GenBank/DDBJ databases">
        <title>Unique genomic features of the anaerobic methanotrophic archaea.</title>
        <authorList>
            <person name="Chadwick G.L."/>
            <person name="Skennerton C.T."/>
            <person name="Laso-Perez R."/>
            <person name="Leu A.O."/>
            <person name="Speth D.R."/>
            <person name="Yu H."/>
            <person name="Morgan-Lang C."/>
            <person name="Hatzenpichler R."/>
            <person name="Goudeau D."/>
            <person name="Malmstrom R."/>
            <person name="Brazelton W.J."/>
            <person name="Woyke T."/>
            <person name="Hallam S.J."/>
            <person name="Tyson G.W."/>
            <person name="Wegener G."/>
            <person name="Boetius A."/>
            <person name="Orphan V."/>
        </authorList>
    </citation>
    <scope>NUCLEOTIDE SEQUENCE</scope>
</reference>
<sequence length="102" mass="11147">MQTSKKWGGAPSPETEHQSHTIASPLIRVNLDISARDRVLCLVVRISLGIGAVPDLDIEVIDTRTRLAFVLRLHLEGVQAIAVDRSCALELCAHTADRQPVN</sequence>
<protein>
    <submittedName>
        <fullName evidence="3">Uncharacterized protein</fullName>
    </submittedName>
</protein>
<dbReference type="EMBL" id="MT631312">
    <property type="protein sequence ID" value="QNO48134.1"/>
    <property type="molecule type" value="Genomic_DNA"/>
</dbReference>
<gene>
    <name evidence="1" type="ORF">CJOJDLJA_00003</name>
    <name evidence="3" type="ORF">IFEFHKNF_00004</name>
    <name evidence="2" type="ORF">MIECKFHB_00004</name>
</gene>
<dbReference type="AlphaFoldDB" id="A0A7G9YJF0"/>
<evidence type="ECO:0000313" key="3">
    <source>
        <dbReference type="EMBL" id="QNO48134.1"/>
    </source>
</evidence>
<dbReference type="EMBL" id="MT630621">
    <property type="protein sequence ID" value="QNO41336.1"/>
    <property type="molecule type" value="Genomic_DNA"/>
</dbReference>
<organism evidence="3">
    <name type="scientific">Candidatus Methanogaster sp. ANME-2c ERB4</name>
    <dbReference type="NCBI Taxonomy" id="2759911"/>
    <lineage>
        <taxon>Archaea</taxon>
        <taxon>Methanobacteriati</taxon>
        <taxon>Methanobacteriota</taxon>
        <taxon>Stenosarchaea group</taxon>
        <taxon>Methanomicrobia</taxon>
        <taxon>Methanosarcinales</taxon>
        <taxon>ANME-2 cluster</taxon>
        <taxon>Candidatus Methanogasteraceae</taxon>
        <taxon>Candidatus Methanogaster</taxon>
    </lineage>
</organism>
<name>A0A7G9YJF0_9EURY</name>
<evidence type="ECO:0000313" key="2">
    <source>
        <dbReference type="EMBL" id="QNO47253.1"/>
    </source>
</evidence>
<proteinExistence type="predicted"/>
<accession>A0A7G9YJF0</accession>
<evidence type="ECO:0000313" key="1">
    <source>
        <dbReference type="EMBL" id="QNO41336.1"/>
    </source>
</evidence>